<evidence type="ECO:0000313" key="7">
    <source>
        <dbReference type="Proteomes" id="UP000242188"/>
    </source>
</evidence>
<reference evidence="6 7" key="1">
    <citation type="journal article" date="2017" name="Nat. Ecol. Evol.">
        <title>Scallop genome provides insights into evolution of bilaterian karyotype and development.</title>
        <authorList>
            <person name="Wang S."/>
            <person name="Zhang J."/>
            <person name="Jiao W."/>
            <person name="Li J."/>
            <person name="Xun X."/>
            <person name="Sun Y."/>
            <person name="Guo X."/>
            <person name="Huan P."/>
            <person name="Dong B."/>
            <person name="Zhang L."/>
            <person name="Hu X."/>
            <person name="Sun X."/>
            <person name="Wang J."/>
            <person name="Zhao C."/>
            <person name="Wang Y."/>
            <person name="Wang D."/>
            <person name="Huang X."/>
            <person name="Wang R."/>
            <person name="Lv J."/>
            <person name="Li Y."/>
            <person name="Zhang Z."/>
            <person name="Liu B."/>
            <person name="Lu W."/>
            <person name="Hui Y."/>
            <person name="Liang J."/>
            <person name="Zhou Z."/>
            <person name="Hou R."/>
            <person name="Li X."/>
            <person name="Liu Y."/>
            <person name="Li H."/>
            <person name="Ning X."/>
            <person name="Lin Y."/>
            <person name="Zhao L."/>
            <person name="Xing Q."/>
            <person name="Dou J."/>
            <person name="Li Y."/>
            <person name="Mao J."/>
            <person name="Guo H."/>
            <person name="Dou H."/>
            <person name="Li T."/>
            <person name="Mu C."/>
            <person name="Jiang W."/>
            <person name="Fu Q."/>
            <person name="Fu X."/>
            <person name="Miao Y."/>
            <person name="Liu J."/>
            <person name="Yu Q."/>
            <person name="Li R."/>
            <person name="Liao H."/>
            <person name="Li X."/>
            <person name="Kong Y."/>
            <person name="Jiang Z."/>
            <person name="Chourrout D."/>
            <person name="Li R."/>
            <person name="Bao Z."/>
        </authorList>
    </citation>
    <scope>NUCLEOTIDE SEQUENCE [LARGE SCALE GENOMIC DNA]</scope>
    <source>
        <strain evidence="6 7">PY_sf001</strain>
    </source>
</reference>
<dbReference type="Gene3D" id="3.30.519.10">
    <property type="entry name" value="Guanine Nucleotide Dissociation Inhibitor, domain 2"/>
    <property type="match status" value="1"/>
</dbReference>
<organism evidence="6 7">
    <name type="scientific">Mizuhopecten yessoensis</name>
    <name type="common">Japanese scallop</name>
    <name type="synonym">Patinopecten yessoensis</name>
    <dbReference type="NCBI Taxonomy" id="6573"/>
    <lineage>
        <taxon>Eukaryota</taxon>
        <taxon>Metazoa</taxon>
        <taxon>Spiralia</taxon>
        <taxon>Lophotrochozoa</taxon>
        <taxon>Mollusca</taxon>
        <taxon>Bivalvia</taxon>
        <taxon>Autobranchia</taxon>
        <taxon>Pteriomorphia</taxon>
        <taxon>Pectinida</taxon>
        <taxon>Pectinoidea</taxon>
        <taxon>Pectinidae</taxon>
        <taxon>Mizuhopecten</taxon>
    </lineage>
</organism>
<dbReference type="PRINTS" id="PR00891">
    <property type="entry name" value="RABGDIREP"/>
</dbReference>
<dbReference type="STRING" id="6573.A0A210R5S1"/>
<dbReference type="Gene3D" id="1.10.405.10">
    <property type="entry name" value="Guanine Nucleotide Dissociation Inhibitor, domain 1"/>
    <property type="match status" value="1"/>
</dbReference>
<evidence type="ECO:0000256" key="5">
    <source>
        <dbReference type="SAM" id="MobiDB-lite"/>
    </source>
</evidence>
<dbReference type="PANTHER" id="PTHR11787:SF4">
    <property type="entry name" value="CHM, RAB ESCORT PROTEIN 1"/>
    <property type="match status" value="1"/>
</dbReference>
<dbReference type="InterPro" id="IPR018203">
    <property type="entry name" value="GDP_dissociation_inhibitor"/>
</dbReference>
<dbReference type="GO" id="GO:0016192">
    <property type="term" value="P:vesicle-mediated transport"/>
    <property type="evidence" value="ECO:0007669"/>
    <property type="project" value="TreeGrafter"/>
</dbReference>
<evidence type="ECO:0000256" key="3">
    <source>
        <dbReference type="ARBA" id="ARBA00022468"/>
    </source>
</evidence>
<evidence type="ECO:0000256" key="2">
    <source>
        <dbReference type="ARBA" id="ARBA00005593"/>
    </source>
</evidence>
<gene>
    <name evidence="6" type="ORF">KP79_PYT13228</name>
</gene>
<dbReference type="GO" id="GO:0007264">
    <property type="term" value="P:small GTPase-mediated signal transduction"/>
    <property type="evidence" value="ECO:0007669"/>
    <property type="project" value="InterPro"/>
</dbReference>
<dbReference type="GO" id="GO:0006886">
    <property type="term" value="P:intracellular protein transport"/>
    <property type="evidence" value="ECO:0007669"/>
    <property type="project" value="InterPro"/>
</dbReference>
<keyword evidence="6" id="KW-0808">Transferase</keyword>
<dbReference type="PRINTS" id="PR00893">
    <property type="entry name" value="RABESCORT"/>
</dbReference>
<dbReference type="SUPFAM" id="SSF51905">
    <property type="entry name" value="FAD/NAD(P)-binding domain"/>
    <property type="match status" value="1"/>
</dbReference>
<keyword evidence="7" id="KW-1185">Reference proteome</keyword>
<name>A0A210R5S1_MIZYE</name>
<dbReference type="GO" id="GO:0005092">
    <property type="term" value="F:GDP-dissociation inhibitor activity"/>
    <property type="evidence" value="ECO:0007669"/>
    <property type="project" value="InterPro"/>
</dbReference>
<dbReference type="Gene3D" id="3.50.50.60">
    <property type="entry name" value="FAD/NAD(P)-binding domain"/>
    <property type="match status" value="2"/>
</dbReference>
<dbReference type="FunFam" id="1.10.405.10:FF:000003">
    <property type="entry name" value="Rab proteins geranylgeranyltransferase component A"/>
    <property type="match status" value="1"/>
</dbReference>
<feature type="region of interest" description="Disordered" evidence="5">
    <location>
        <begin position="124"/>
        <end position="204"/>
    </location>
</feature>
<dbReference type="InterPro" id="IPR036188">
    <property type="entry name" value="FAD/NAD-bd_sf"/>
</dbReference>
<dbReference type="Proteomes" id="UP000242188">
    <property type="component" value="Unassembled WGS sequence"/>
</dbReference>
<keyword evidence="4" id="KW-0963">Cytoplasm</keyword>
<evidence type="ECO:0000256" key="4">
    <source>
        <dbReference type="ARBA" id="ARBA00022490"/>
    </source>
</evidence>
<dbReference type="SUPFAM" id="SSF54373">
    <property type="entry name" value="FAD-linked reductases, C-terminal domain"/>
    <property type="match status" value="1"/>
</dbReference>
<sequence>MADDLPSDFDVVVLGTGLPESILAAALSRVGQKVLHIDRNEYYSGQWASFNLENITKWTKEAMGELGLEHPTIEEDVLLQPGETLSRLDLSVKGKTYFNIASEYHVSNEEEVLDKTDIAKECRSDDKMDKLNPDQVEENKDDNDSESNKDTLEASEEAQSEETKSNTETEAILEDKETKPMSEHKTDETFKKPSSSEDSVVKAEVTESKKPETWTASKLKKDWRRFNLDLAPRLLYCAGSMVELLISSDIAKYCEFRTVTRVLTFLNDKLEKVPCSRADVFSSKDVSMLEKRMLMKLLTFCADYTNHEHQYQDFADKPFKEFLKSQKLTNNICHYVQHSIAMATDTMTTMEGLARTKKFLHSLGRYGNTAFLWPLYGSGELPQSFCRMCAVFGGVYCLRTAVSAVICGADNKCKGVVLTNGQRINCRYVIMESSYADAEDMTYRAKRHVNRGIFITDRSVLPTEDQQLSLMFLPDPDNGVRPTAVLELPPSSMTCPQGLHAVHMTRPGTGDVHPREDLKIVKEKLFDPADDDKPNILWSMYFSQTYYEDLKRGESTPDNIIVLPGPGPEIDLNDVVTQTRQIFVDIMPGEEFLPRPPNPEDIIYVDENEATVGENKQSEFAGEESETNKTGDQSEGVKDTEEVTAIQSDESTPIKTDSTVDQSDESTPIKTDSTVDQSDESSTITADSAVDQSNDGENKQDISSEAGLPLYLVSVRDPPTLSVSVLTPPTPRPPPPLTLSAGLPLYLVSVRDPPTLSVSVLTPPTPRPPPPLTLSVSVLTLVVFGRLDFLCI</sequence>
<dbReference type="Pfam" id="PF00996">
    <property type="entry name" value="GDI"/>
    <property type="match status" value="2"/>
</dbReference>
<evidence type="ECO:0000256" key="1">
    <source>
        <dbReference type="ARBA" id="ARBA00004496"/>
    </source>
</evidence>
<dbReference type="GO" id="GO:0005829">
    <property type="term" value="C:cytosol"/>
    <property type="evidence" value="ECO:0007669"/>
    <property type="project" value="TreeGrafter"/>
</dbReference>
<proteinExistence type="inferred from homology"/>
<dbReference type="InterPro" id="IPR001738">
    <property type="entry name" value="Rab_escort"/>
</dbReference>
<feature type="compositionally biased region" description="Basic and acidic residues" evidence="5">
    <location>
        <begin position="161"/>
        <end position="204"/>
    </location>
</feature>
<evidence type="ECO:0000313" key="6">
    <source>
        <dbReference type="EMBL" id="OWF56244.1"/>
    </source>
</evidence>
<feature type="region of interest" description="Disordered" evidence="5">
    <location>
        <begin position="614"/>
        <end position="702"/>
    </location>
</feature>
<accession>A0A210R5S1</accession>
<protein>
    <submittedName>
        <fullName evidence="6">Rab proteins geranylgeranyltransferase component A 2</fullName>
    </submittedName>
</protein>
<comment type="similarity">
    <text evidence="2">Belongs to the Rab GDI family.</text>
</comment>
<dbReference type="GO" id="GO:0005634">
    <property type="term" value="C:nucleus"/>
    <property type="evidence" value="ECO:0007669"/>
    <property type="project" value="TreeGrafter"/>
</dbReference>
<feature type="compositionally biased region" description="Acidic residues" evidence="5">
    <location>
        <begin position="135"/>
        <end position="145"/>
    </location>
</feature>
<comment type="subcellular location">
    <subcellularLocation>
        <location evidence="1">Cytoplasm</location>
    </subcellularLocation>
</comment>
<dbReference type="PANTHER" id="PTHR11787">
    <property type="entry name" value="RAB GDP-DISSOCIATION INHIBITOR"/>
    <property type="match status" value="1"/>
</dbReference>
<dbReference type="GO" id="GO:0016740">
    <property type="term" value="F:transferase activity"/>
    <property type="evidence" value="ECO:0007669"/>
    <property type="project" value="UniProtKB-KW"/>
</dbReference>
<dbReference type="GO" id="GO:0005096">
    <property type="term" value="F:GTPase activator activity"/>
    <property type="evidence" value="ECO:0007669"/>
    <property type="project" value="UniProtKB-KW"/>
</dbReference>
<dbReference type="AlphaFoldDB" id="A0A210R5S1"/>
<dbReference type="GO" id="GO:0005968">
    <property type="term" value="C:Rab-protein geranylgeranyltransferase complex"/>
    <property type="evidence" value="ECO:0007669"/>
    <property type="project" value="InterPro"/>
</dbReference>
<keyword evidence="3" id="KW-0343">GTPase activation</keyword>
<comment type="caution">
    <text evidence="6">The sequence shown here is derived from an EMBL/GenBank/DDBJ whole genome shotgun (WGS) entry which is preliminary data.</text>
</comment>
<dbReference type="EMBL" id="NEDP02000239">
    <property type="protein sequence ID" value="OWF56244.1"/>
    <property type="molecule type" value="Genomic_DNA"/>
</dbReference>
<feature type="compositionally biased region" description="Polar residues" evidence="5">
    <location>
        <begin position="645"/>
        <end position="695"/>
    </location>
</feature>
<dbReference type="OrthoDB" id="1923006at2759"/>